<gene>
    <name evidence="1" type="ORF">OCH7691_04495</name>
</gene>
<dbReference type="InParanoid" id="A0A1Y5TZR6"/>
<evidence type="ECO:0000313" key="1">
    <source>
        <dbReference type="EMBL" id="SLN77643.1"/>
    </source>
</evidence>
<name>A0A1Y5TZR6_9PROT</name>
<accession>A0A1Y5TZR6</accession>
<sequence>MPGRPGSLGLATLPDITPDPFAFAAIVDAARNAVVTSAPVEVTGTDAPAPVTISGEPSARFRINGGGWVTSATMPAGGATLELQMTASGDWSTEFACLLNIAGVTAGWLVTTAAEPFSLMAALTAATAADIQAGGETLLVTVAAETWAATLGEDNAVTTAWLDSFAGNGDWATIRASLDFSHVTRLSDSQARIDLPPVPAYEIAAPEIVTADFPATVFAGATDPAVITVGTISAVAATIATEARHVWRQNLVGEVTTAYLWHSVAFPKGAVPAGYRLQAAADATPFAASFLAPSTWDDGSLRFAMAAYKLPWPLAFGEVLDVTFAAVPGEEPVWAGDDPATIAGALPSLELTFSGGASGTSSFAGAVANWSRIWGQGSEAIAIQARQPIAGSKLHCLWWLLYFADGKAIPVVQVLNGTDEQDQSVVQLTVNATFKEDGATQAGYSYTGLELAHHAGPIVNLAADSTYYQVGGGGDPVKLTPEPSHRMWALAGLAAPYEVDQATSPNMAAIPALPGDVYAGADAGVYHPTDVWHCEQDVGLGGYRPDIGMLPGWCVYHLMRPTAAWWQYVRRRSLNWLHMPRYYVSTRGGGSKFGLINTTPWAGLHADMPDRYPDWDRLDCITGVSDNGTGQHGWSMYGAYGKAHLDYTHDAAAIEYLAMVEASPWFVYAVEMVVGRQQCDGGIEGDGADQYFGEIYRSFTTGPASAPVTYHGKPKFREVRQWAWMTRSAGYARFMTPDDEINAAYVARHHAEIWEVTNSVITIDAEDAYEGRSIPAAAKTRQWLFWPNNPHSIMPLWQVAHFAKVTALDHRRGWAETTATFDYVCRGFIAALMGNHQYAAIGYRTRPTPSGAKNTGWPATGYFTSFSDAGCVHWNADDWNAAVAWPVDHPDAGAGGYQPSTHTGGESFVQPYFNPERDFSYFYMLMSAVFLTIWAGGGNADTAAALAYWLANDPQTRLGSGGDTKTFENSATSGLTFRHGWLTPGGETLATLSGTLAAGAGEGDIRAGGRALQVDLANGTWHADIAANVPEASALLDAISGPGDWSTVRAALDYTAITRDSDTRITLTLPPVPAYSIAAADPWTLDIPVAALATWMSDPTPVSIVTVAPLATSATASGPVWDGISQAEAQAGGQTLTADLVNATWHAGIGAVSVETTALLDALTGNRDFATIRGLMDASHVERVSDTRVTITLPPAPAYDPGGSDETIMLDLSPAMFATYESDPSPLAVGTVIAAVDPGLKFRDEFDGPTGEILEAGGHLPDVGTGWIAWNRHADDGRNMQTNGAGQASKSNSGIVTAYAMVPDTPLAADQYVEGDSGGATDDPQTGLMLRAVDLDNKYHLHTRVNGILRIYRTVGGVQPPEIAGTGFDAWAPGDTLRFEAETIGAAVQLRVYVNGDLVLSHDDTDADRITAAGSAGMVARGALNTGDHYWSRVLAGDLA</sequence>
<protein>
    <submittedName>
        <fullName evidence="1">Uncharacterized protein</fullName>
    </submittedName>
</protein>
<organism evidence="1 2">
    <name type="scientific">Oceanibacterium hippocampi</name>
    <dbReference type="NCBI Taxonomy" id="745714"/>
    <lineage>
        <taxon>Bacteria</taxon>
        <taxon>Pseudomonadati</taxon>
        <taxon>Pseudomonadota</taxon>
        <taxon>Alphaproteobacteria</taxon>
        <taxon>Sneathiellales</taxon>
        <taxon>Sneathiellaceae</taxon>
        <taxon>Oceanibacterium</taxon>
    </lineage>
</organism>
<reference evidence="1 2" key="1">
    <citation type="submission" date="2017-03" db="EMBL/GenBank/DDBJ databases">
        <authorList>
            <person name="Afonso C.L."/>
            <person name="Miller P.J."/>
            <person name="Scott M.A."/>
            <person name="Spackman E."/>
            <person name="Goraichik I."/>
            <person name="Dimitrov K.M."/>
            <person name="Suarez D.L."/>
            <person name="Swayne D.E."/>
        </authorList>
    </citation>
    <scope>NUCLEOTIDE SEQUENCE [LARGE SCALE GENOMIC DNA]</scope>
    <source>
        <strain evidence="1 2">CECT 7691</strain>
    </source>
</reference>
<dbReference type="Proteomes" id="UP000193200">
    <property type="component" value="Unassembled WGS sequence"/>
</dbReference>
<proteinExistence type="predicted"/>
<keyword evidence="2" id="KW-1185">Reference proteome</keyword>
<dbReference type="Gene3D" id="2.60.120.560">
    <property type="entry name" value="Exo-inulinase, domain 1"/>
    <property type="match status" value="1"/>
</dbReference>
<evidence type="ECO:0000313" key="2">
    <source>
        <dbReference type="Proteomes" id="UP000193200"/>
    </source>
</evidence>
<dbReference type="EMBL" id="FWFR01000008">
    <property type="protein sequence ID" value="SLN77643.1"/>
    <property type="molecule type" value="Genomic_DNA"/>
</dbReference>